<organism evidence="1 2">
    <name type="scientific">Plakobranchus ocellatus</name>
    <dbReference type="NCBI Taxonomy" id="259542"/>
    <lineage>
        <taxon>Eukaryota</taxon>
        <taxon>Metazoa</taxon>
        <taxon>Spiralia</taxon>
        <taxon>Lophotrochozoa</taxon>
        <taxon>Mollusca</taxon>
        <taxon>Gastropoda</taxon>
        <taxon>Heterobranchia</taxon>
        <taxon>Euthyneura</taxon>
        <taxon>Panpulmonata</taxon>
        <taxon>Sacoglossa</taxon>
        <taxon>Placobranchoidea</taxon>
        <taxon>Plakobranchidae</taxon>
        <taxon>Plakobranchus</taxon>
    </lineage>
</organism>
<accession>A0AAV3YRG6</accession>
<name>A0AAV3YRG6_9GAST</name>
<dbReference type="EMBL" id="BLXT01001356">
    <property type="protein sequence ID" value="GFN85029.1"/>
    <property type="molecule type" value="Genomic_DNA"/>
</dbReference>
<reference evidence="1 2" key="1">
    <citation type="journal article" date="2021" name="Elife">
        <title>Chloroplast acquisition without the gene transfer in kleptoplastic sea slugs, Plakobranchus ocellatus.</title>
        <authorList>
            <person name="Maeda T."/>
            <person name="Takahashi S."/>
            <person name="Yoshida T."/>
            <person name="Shimamura S."/>
            <person name="Takaki Y."/>
            <person name="Nagai Y."/>
            <person name="Toyoda A."/>
            <person name="Suzuki Y."/>
            <person name="Arimoto A."/>
            <person name="Ishii H."/>
            <person name="Satoh N."/>
            <person name="Nishiyama T."/>
            <person name="Hasebe M."/>
            <person name="Maruyama T."/>
            <person name="Minagawa J."/>
            <person name="Obokata J."/>
            <person name="Shigenobu S."/>
        </authorList>
    </citation>
    <scope>NUCLEOTIDE SEQUENCE [LARGE SCALE GENOMIC DNA]</scope>
</reference>
<gene>
    <name evidence="1" type="ORF">PoB_001153500</name>
</gene>
<keyword evidence="2" id="KW-1185">Reference proteome</keyword>
<sequence>MLKLKLALVDVTNCLGLEENNRYGIRLTADGRYPRVRRGVVLEVKVSYAVTVESIPKTVMTYPLPVCVTFSKNATRRHENP</sequence>
<evidence type="ECO:0000313" key="1">
    <source>
        <dbReference type="EMBL" id="GFN85029.1"/>
    </source>
</evidence>
<evidence type="ECO:0000313" key="2">
    <source>
        <dbReference type="Proteomes" id="UP000735302"/>
    </source>
</evidence>
<comment type="caution">
    <text evidence="1">The sequence shown here is derived from an EMBL/GenBank/DDBJ whole genome shotgun (WGS) entry which is preliminary data.</text>
</comment>
<dbReference type="Proteomes" id="UP000735302">
    <property type="component" value="Unassembled WGS sequence"/>
</dbReference>
<protein>
    <submittedName>
        <fullName evidence="1">Uncharacterized protein</fullName>
    </submittedName>
</protein>
<proteinExistence type="predicted"/>
<dbReference type="AlphaFoldDB" id="A0AAV3YRG6"/>